<dbReference type="InterPro" id="IPR044925">
    <property type="entry name" value="His-Me_finger_sf"/>
</dbReference>
<evidence type="ECO:0000313" key="3">
    <source>
        <dbReference type="Proteomes" id="UP000530403"/>
    </source>
</evidence>
<name>A0A7Y9KWQ4_9ACTN</name>
<gene>
    <name evidence="2" type="ORF">HEB29_002063</name>
</gene>
<reference evidence="2 3" key="1">
    <citation type="submission" date="2020-07" db="EMBL/GenBank/DDBJ databases">
        <title>Sequencing the genomes of 1000 actinobacteria strains.</title>
        <authorList>
            <person name="Klenk H.-P."/>
        </authorList>
    </citation>
    <scope>NUCLEOTIDE SEQUENCE [LARGE SCALE GENOMIC DNA]</scope>
    <source>
        <strain evidence="2 3">DSM 41455</strain>
    </source>
</reference>
<evidence type="ECO:0000313" key="2">
    <source>
        <dbReference type="EMBL" id="NYE41052.1"/>
    </source>
</evidence>
<dbReference type="Pfam" id="PF13392">
    <property type="entry name" value="HNH_3"/>
    <property type="match status" value="1"/>
</dbReference>
<dbReference type="CDD" id="cd00085">
    <property type="entry name" value="HNHc"/>
    <property type="match status" value="1"/>
</dbReference>
<accession>A0A7Y9KWQ4</accession>
<feature type="domain" description="HNH nuclease" evidence="1">
    <location>
        <begin position="12"/>
        <end position="32"/>
    </location>
</feature>
<dbReference type="EMBL" id="JACCCF010000001">
    <property type="protein sequence ID" value="NYE41052.1"/>
    <property type="molecule type" value="Genomic_DNA"/>
</dbReference>
<dbReference type="SUPFAM" id="SSF54060">
    <property type="entry name" value="His-Me finger endonucleases"/>
    <property type="match status" value="1"/>
</dbReference>
<comment type="caution">
    <text evidence="2">The sequence shown here is derived from an EMBL/GenBank/DDBJ whole genome shotgun (WGS) entry which is preliminary data.</text>
</comment>
<dbReference type="Proteomes" id="UP000530403">
    <property type="component" value="Unassembled WGS sequence"/>
</dbReference>
<evidence type="ECO:0000259" key="1">
    <source>
        <dbReference type="Pfam" id="PF13392"/>
    </source>
</evidence>
<dbReference type="RefSeq" id="WP_305961367.1">
    <property type="nucleotide sequence ID" value="NZ_BAAAUE010000007.1"/>
</dbReference>
<organism evidence="2 3">
    <name type="scientific">Streptomyces fulvorobeus</name>
    <dbReference type="NCBI Taxonomy" id="284028"/>
    <lineage>
        <taxon>Bacteria</taxon>
        <taxon>Bacillati</taxon>
        <taxon>Actinomycetota</taxon>
        <taxon>Actinomycetes</taxon>
        <taxon>Kitasatosporales</taxon>
        <taxon>Streptomycetaceae</taxon>
        <taxon>Streptomyces</taxon>
    </lineage>
</organism>
<dbReference type="AlphaFoldDB" id="A0A7Y9KWQ4"/>
<protein>
    <submittedName>
        <fullName evidence="2">Zn finger protein HypA/HybF involved in hydrogenase expression</fullName>
    </submittedName>
</protein>
<dbReference type="Gene3D" id="3.90.75.20">
    <property type="match status" value="1"/>
</dbReference>
<proteinExistence type="predicted"/>
<dbReference type="InterPro" id="IPR003615">
    <property type="entry name" value="HNH_nuc"/>
</dbReference>
<sequence>MGDVWQGKRLVLEIDHINGDRLDNRRENLRYLCPSCHSQTETFAKGRDRTQ</sequence>